<evidence type="ECO:0000313" key="2">
    <source>
        <dbReference type="Proteomes" id="UP000297975"/>
    </source>
</evidence>
<dbReference type="RefSeq" id="WP_134340715.1">
    <property type="nucleotide sequence ID" value="NZ_SOPW01000013.1"/>
</dbReference>
<protein>
    <submittedName>
        <fullName evidence="1">DUF3231 family protein</fullName>
    </submittedName>
</protein>
<dbReference type="InterPro" id="IPR012347">
    <property type="entry name" value="Ferritin-like"/>
</dbReference>
<dbReference type="Pfam" id="PF11553">
    <property type="entry name" value="DUF3231"/>
    <property type="match status" value="2"/>
</dbReference>
<reference evidence="1 2" key="1">
    <citation type="submission" date="2019-03" db="EMBL/GenBank/DDBJ databases">
        <authorList>
            <person name="He R.-H."/>
        </authorList>
    </citation>
    <scope>NUCLEOTIDE SEQUENCE [LARGE SCALE GENOMIC DNA]</scope>
    <source>
        <strain evidence="2">SH 714</strain>
    </source>
</reference>
<proteinExistence type="predicted"/>
<dbReference type="OrthoDB" id="1675670at2"/>
<dbReference type="Gene3D" id="1.20.1260.10">
    <property type="match status" value="2"/>
</dbReference>
<sequence length="331" mass="37882">MGNSTVKLTAAEISNLWMNYQNDTMAGCVIKYFLANMEDEETRSIFEYALKISYQHIEKVTEIFKQECYPIPVGFTDEDVRLDAPRLFSDILYLHYILNMSQGALTAYSLALSLSSRDDIIQFYSECLNETRDLHNKAKKLAKEKGVYIRPPYLSTPDSVDFVKRQNFLAGWFGDRRPLLGIETSLLVYNAKRNAISEAWLTGFSQVAQLKEVRRYFERGRELARKHHEIFESVLRDDYLSGTINYTSGVTDSTVSPFSDKLMMYHTSFLAAPLIGQYGISIALSPRRDLSTHYARLLIEVGQLSEDGANIMIDNGWMEQPPKAVDREKLT</sequence>
<dbReference type="EMBL" id="SOPW01000013">
    <property type="protein sequence ID" value="TFB18510.1"/>
    <property type="molecule type" value="Genomic_DNA"/>
</dbReference>
<gene>
    <name evidence="1" type="ORF">E3U55_12015</name>
</gene>
<accession>A0A4Y8IHJ1</accession>
<comment type="caution">
    <text evidence="1">The sequence shown here is derived from an EMBL/GenBank/DDBJ whole genome shotgun (WGS) entry which is preliminary data.</text>
</comment>
<dbReference type="InterPro" id="IPR021617">
    <property type="entry name" value="DUF3231"/>
</dbReference>
<keyword evidence="2" id="KW-1185">Reference proteome</keyword>
<organism evidence="1 2">
    <name type="scientific">Filobacillus milosensis</name>
    <dbReference type="NCBI Taxonomy" id="94137"/>
    <lineage>
        <taxon>Bacteria</taxon>
        <taxon>Bacillati</taxon>
        <taxon>Bacillota</taxon>
        <taxon>Bacilli</taxon>
        <taxon>Bacillales</taxon>
        <taxon>Bacillaceae</taxon>
        <taxon>Filobacillus</taxon>
    </lineage>
</organism>
<dbReference type="Proteomes" id="UP000297975">
    <property type="component" value="Unassembled WGS sequence"/>
</dbReference>
<name>A0A4Y8IHJ1_9BACI</name>
<evidence type="ECO:0000313" key="1">
    <source>
        <dbReference type="EMBL" id="TFB18510.1"/>
    </source>
</evidence>
<dbReference type="AlphaFoldDB" id="A0A4Y8IHJ1"/>